<protein>
    <submittedName>
        <fullName evidence="8">LisH domain-containing protein ARMC9</fullName>
    </submittedName>
</protein>
<accession>A0ABR4QP65</accession>
<keyword evidence="3" id="KW-0966">Cell projection</keyword>
<feature type="compositionally biased region" description="Pro residues" evidence="5">
    <location>
        <begin position="595"/>
        <end position="607"/>
    </location>
</feature>
<evidence type="ECO:0000313" key="8">
    <source>
        <dbReference type="EMBL" id="KAL5111404.1"/>
    </source>
</evidence>
<keyword evidence="2" id="KW-0970">Cilium biogenesis/degradation</keyword>
<feature type="compositionally biased region" description="Basic and acidic residues" evidence="5">
    <location>
        <begin position="738"/>
        <end position="747"/>
    </location>
</feature>
<dbReference type="InterPro" id="IPR016024">
    <property type="entry name" value="ARM-type_fold"/>
</dbReference>
<dbReference type="Gene3D" id="1.25.10.10">
    <property type="entry name" value="Leucine-rich Repeat Variant"/>
    <property type="match status" value="1"/>
</dbReference>
<evidence type="ECO:0000256" key="2">
    <source>
        <dbReference type="ARBA" id="ARBA00022794"/>
    </source>
</evidence>
<evidence type="ECO:0000256" key="1">
    <source>
        <dbReference type="ARBA" id="ARBA00004120"/>
    </source>
</evidence>
<dbReference type="Proteomes" id="UP001651158">
    <property type="component" value="Unassembled WGS sequence"/>
</dbReference>
<evidence type="ECO:0000313" key="9">
    <source>
        <dbReference type="Proteomes" id="UP001651158"/>
    </source>
</evidence>
<feature type="compositionally biased region" description="Basic and acidic residues" evidence="5">
    <location>
        <begin position="691"/>
        <end position="712"/>
    </location>
</feature>
<dbReference type="InterPro" id="IPR056327">
    <property type="entry name" value="ARMC9_CTLH-like_dom"/>
</dbReference>
<feature type="compositionally biased region" description="Polar residues" evidence="5">
    <location>
        <begin position="749"/>
        <end position="763"/>
    </location>
</feature>
<dbReference type="PANTHER" id="PTHR14881:SF4">
    <property type="entry name" value="LISH DOMAIN-CONTAINING PROTEIN ARMC9"/>
    <property type="match status" value="1"/>
</dbReference>
<evidence type="ECO:0000256" key="3">
    <source>
        <dbReference type="ARBA" id="ARBA00023273"/>
    </source>
</evidence>
<keyword evidence="4" id="KW-0175">Coiled coil</keyword>
<evidence type="ECO:0000259" key="7">
    <source>
        <dbReference type="Pfam" id="PF23138"/>
    </source>
</evidence>
<reference evidence="8 9" key="1">
    <citation type="journal article" date="2022" name="Front. Cell. Infect. Microbiol.">
        <title>The Genomes of Two Strains of Taenia crassiceps the Animal Model for the Study of Human Cysticercosis.</title>
        <authorList>
            <person name="Bobes R.J."/>
            <person name="Estrada K."/>
            <person name="Rios-Valencia D.G."/>
            <person name="Calderon-Gallegos A."/>
            <person name="de la Torre P."/>
            <person name="Carrero J.C."/>
            <person name="Sanchez-Flores A."/>
            <person name="Laclette J.P."/>
        </authorList>
    </citation>
    <scope>NUCLEOTIDE SEQUENCE [LARGE SCALE GENOMIC DNA]</scope>
    <source>
        <strain evidence="8">WFUcys</strain>
    </source>
</reference>
<dbReference type="InterPro" id="IPR040369">
    <property type="entry name" value="ARMC9"/>
</dbReference>
<evidence type="ECO:0000256" key="4">
    <source>
        <dbReference type="SAM" id="Coils"/>
    </source>
</evidence>
<evidence type="ECO:0000256" key="5">
    <source>
        <dbReference type="SAM" id="MobiDB-lite"/>
    </source>
</evidence>
<proteinExistence type="predicted"/>
<sequence length="763" mass="86424">MDKTRNSLAEEWRMVESGNTGFKDDWKPLIKTKRKERLQDFRQFLDTKGKALSQISEFLPFFAFPYVEDPKLHPAYRELFEPEWISELKHKLMSFLEPSKDDKRPLPKLLSLTSRPKEVPNNQERQLQNRLADAERRVAQSHQRLTKIQNDYQTLLGIATDLVDTLEGALRGDHIEPNVLQQICSRLVASQRGPGGGSSGAFGDTLAQTSSTSANLSYGDTLRQSLCLRQPQENGGYQQEWGTMELDFDKINDALKGPNQIQIWRLLQALRWRLTKTNVELREAYLTEFIGHDLLDLTLWSDDNRRQHHLSVLEHCLCGVSPKITETTSRLVNALASLSRGRAYLAQNAAVVTLLSQAIFRLEVGHESATRENLIGALQKLSLRRSMQTKMTELGMVEWLVDLLEDTDSLSDYTLEYAVALFMNLCLQTAGKARCIPMADRVLKVLTDLISHENTNILAYVNGALFSLLTRPEIQAAAEDMDLEGILSCFMREDQQELNRQFEYIIKQMHTSDHNEDGASDDDENDDDDDDDDDEEDEAQMESDIERGDDITDNKENSLEGSMMGESLLRERFLKKPAAEVASGKKAGRSGGTSPMPPTFSPHPPLPYGGHVRHNENDAVLNNSVGLLRRPSTPGRKRFTTSQIPKPAVTTRQQTSRLSSKTQNRPPQVVEETPTRGRIATQHTEPQQSRNRRDSTSTTDLKKKAIENHPEYQKAFNSRPKLLRTPEHKRVTSSMDPIDIRGGDRASRSRPTSGRTSMEYSNR</sequence>
<gene>
    <name evidence="8" type="ORF">TcWFU_001553</name>
</gene>
<feature type="coiled-coil region" evidence="4">
    <location>
        <begin position="124"/>
        <end position="151"/>
    </location>
</feature>
<dbReference type="Pfam" id="PF23138">
    <property type="entry name" value="CTLH_Armc9"/>
    <property type="match status" value="1"/>
</dbReference>
<dbReference type="EMBL" id="JAKROA010000001">
    <property type="protein sequence ID" value="KAL5111404.1"/>
    <property type="molecule type" value="Genomic_DNA"/>
</dbReference>
<dbReference type="Pfam" id="PF21050">
    <property type="entry name" value="ARMC9_ARM"/>
    <property type="match status" value="1"/>
</dbReference>
<dbReference type="InterPro" id="IPR048959">
    <property type="entry name" value="ARMC9_ARM_dom"/>
</dbReference>
<feature type="domain" description="ARMC9 CTLH-like" evidence="7">
    <location>
        <begin position="31"/>
        <end position="97"/>
    </location>
</feature>
<feature type="compositionally biased region" description="Basic and acidic residues" evidence="5">
    <location>
        <begin position="544"/>
        <end position="558"/>
    </location>
</feature>
<feature type="compositionally biased region" description="Polar residues" evidence="5">
    <location>
        <begin position="640"/>
        <end position="666"/>
    </location>
</feature>
<dbReference type="InterPro" id="IPR011989">
    <property type="entry name" value="ARM-like"/>
</dbReference>
<name>A0ABR4QP65_9CEST</name>
<feature type="region of interest" description="Disordered" evidence="5">
    <location>
        <begin position="579"/>
        <end position="763"/>
    </location>
</feature>
<feature type="compositionally biased region" description="Acidic residues" evidence="5">
    <location>
        <begin position="518"/>
        <end position="543"/>
    </location>
</feature>
<dbReference type="PANTHER" id="PTHR14881">
    <property type="entry name" value="LISH DOMAIN-CONTAINING PROTEIN ARMC9"/>
    <property type="match status" value="1"/>
</dbReference>
<evidence type="ECO:0000259" key="6">
    <source>
        <dbReference type="Pfam" id="PF21050"/>
    </source>
</evidence>
<comment type="caution">
    <text evidence="8">The sequence shown here is derived from an EMBL/GenBank/DDBJ whole genome shotgun (WGS) entry which is preliminary data.</text>
</comment>
<feature type="domain" description="LisH" evidence="6">
    <location>
        <begin position="391"/>
        <end position="509"/>
    </location>
</feature>
<keyword evidence="9" id="KW-1185">Reference proteome</keyword>
<organism evidence="8 9">
    <name type="scientific">Taenia crassiceps</name>
    <dbReference type="NCBI Taxonomy" id="6207"/>
    <lineage>
        <taxon>Eukaryota</taxon>
        <taxon>Metazoa</taxon>
        <taxon>Spiralia</taxon>
        <taxon>Lophotrochozoa</taxon>
        <taxon>Platyhelminthes</taxon>
        <taxon>Cestoda</taxon>
        <taxon>Eucestoda</taxon>
        <taxon>Cyclophyllidea</taxon>
        <taxon>Taeniidae</taxon>
        <taxon>Taenia</taxon>
    </lineage>
</organism>
<dbReference type="SUPFAM" id="SSF48371">
    <property type="entry name" value="ARM repeat"/>
    <property type="match status" value="1"/>
</dbReference>
<comment type="subcellular location">
    <subcellularLocation>
        <location evidence="1">Cytoplasm</location>
        <location evidence="1">Cytoskeleton</location>
        <location evidence="1">Cilium basal body</location>
    </subcellularLocation>
</comment>
<feature type="region of interest" description="Disordered" evidence="5">
    <location>
        <begin position="511"/>
        <end position="563"/>
    </location>
</feature>